<accession>A0AC61NCN1</accession>
<protein>
    <submittedName>
        <fullName evidence="1">S41 family peptidase</fullName>
    </submittedName>
</protein>
<gene>
    <name evidence="1" type="ORF">K4L44_11800</name>
</gene>
<dbReference type="Proteomes" id="UP000826212">
    <property type="component" value="Chromosome"/>
</dbReference>
<name>A0AC61NCN1_9BACT</name>
<evidence type="ECO:0000313" key="1">
    <source>
        <dbReference type="EMBL" id="QZE13268.1"/>
    </source>
</evidence>
<organism evidence="1 2">
    <name type="scientific">Halosquirtibacter laminarini</name>
    <dbReference type="NCBI Taxonomy" id="3374600"/>
    <lineage>
        <taxon>Bacteria</taxon>
        <taxon>Pseudomonadati</taxon>
        <taxon>Bacteroidota</taxon>
        <taxon>Bacteroidia</taxon>
        <taxon>Marinilabiliales</taxon>
        <taxon>Prolixibacteraceae</taxon>
        <taxon>Halosquirtibacter</taxon>
    </lineage>
</organism>
<dbReference type="EMBL" id="CP081303">
    <property type="protein sequence ID" value="QZE13268.1"/>
    <property type="molecule type" value="Genomic_DNA"/>
</dbReference>
<reference evidence="1" key="1">
    <citation type="submission" date="2021-08" db="EMBL/GenBank/DDBJ databases">
        <title>Novel anaerobic bacterium isolated from sea squirt in East Sea, Republic of Korea.</title>
        <authorList>
            <person name="Nguyen T.H."/>
            <person name="Li Z."/>
            <person name="Lee Y.-J."/>
            <person name="Ko J."/>
            <person name="Kim S.-G."/>
        </authorList>
    </citation>
    <scope>NUCLEOTIDE SEQUENCE</scope>
    <source>
        <strain evidence="1">KCTC 25031</strain>
    </source>
</reference>
<keyword evidence="2" id="KW-1185">Reference proteome</keyword>
<proteinExistence type="predicted"/>
<evidence type="ECO:0000313" key="2">
    <source>
        <dbReference type="Proteomes" id="UP000826212"/>
    </source>
</evidence>
<sequence length="534" mass="59920">MNKSLLLLLLLLFSSCIYAQNDGDDLRTQAVKYARVLNIVDEYYVDSVDIKSLTQTAIKKVLSDLDPHSTYVSSEEVDKMNEALDGSFEGIGISFNISDDTLVVMSTISGGPSEKVGIHAGDKIIKVDGENIAGIGLTNSKVFEVLKGEKGSKVSLFIKRGKFAPMNYTVVRDKIPIYSVDASYMADPTTAYIKINRFGAKTEIEFLSSLKKLGYDNNIDNLILDLRGNGGGYLRAAIGISNQFFPKEKLLVYTSGLHNPRKEYYSDSDGSFKKGKVIILIDEGSASASEIVTGAVQDWDRGLVIGRRSFGKGLVQQPFMLTDGSLIRLTVAHYFTPAGRNIQKPYGEGRKVYYSDLSNRIKDGELFDSTKVVRDSSRVYYTLRNKRKFYGGGGIVPDIYIPLDSTVSYSYINTLIREDIFYPFVFNYLNKVRTSIKAKYPDFESYKTSYVIPIEVIDELKSEAKNKLPDLEVVNDKQSNKMISLHFRAIMARFLYPRGAFYEILNTDDSEIKEALDLIHHPKKYEEKLLGKKG</sequence>